<sequence>MKIEDVQVAEKPLVLATAADLDTLASRLWITFPSGYREYVMRLGEGVLGGSFVRIYPPWRIEKELPEWRRRINKYWFWAEGRELLPKERALECVLIGDTVNGDELVFHPSRPNRLLVLPRESEQIFDAGGDLLDAIEWMCTSGELVERFDERKFEPFDSRVDSADRASEVAAADPEGESLDDLVELAERWTKRHAVKETARKQLRQQTPKGGKAELIYEGILIDGSSKLDVGYGVAWRINDKETGKLLGVFRWRKGDGHQGSAYEPAKGA</sequence>
<dbReference type="AlphaFoldDB" id="A0A7M2WT87"/>
<name>A0A7M2WT87_9BACT</name>
<dbReference type="SUPFAM" id="SSF160631">
    <property type="entry name" value="SMI1/KNR4-like"/>
    <property type="match status" value="1"/>
</dbReference>
<proteinExistence type="predicted"/>
<reference evidence="1 2" key="1">
    <citation type="submission" date="2020-10" db="EMBL/GenBank/DDBJ databases">
        <title>Wide distribution of Phycisphaera-like planctomycetes from WD2101 soil group in peatlands and genome analysis of the first cultivated representative.</title>
        <authorList>
            <person name="Dedysh S.N."/>
            <person name="Beletsky A.V."/>
            <person name="Ivanova A."/>
            <person name="Kulichevskaya I.S."/>
            <person name="Suzina N.E."/>
            <person name="Philippov D.A."/>
            <person name="Rakitin A.L."/>
            <person name="Mardanov A.V."/>
            <person name="Ravin N.V."/>
        </authorList>
    </citation>
    <scope>NUCLEOTIDE SEQUENCE [LARGE SCALE GENOMIC DNA]</scope>
    <source>
        <strain evidence="1 2">M1803</strain>
    </source>
</reference>
<protein>
    <submittedName>
        <fullName evidence="1">SMI1/KNR4 family protein</fullName>
    </submittedName>
</protein>
<dbReference type="Proteomes" id="UP000593765">
    <property type="component" value="Chromosome"/>
</dbReference>
<accession>A0A7M2WT87</accession>
<keyword evidence="2" id="KW-1185">Reference proteome</keyword>
<dbReference type="RefSeq" id="WP_206291361.1">
    <property type="nucleotide sequence ID" value="NZ_CP063458.1"/>
</dbReference>
<evidence type="ECO:0000313" key="1">
    <source>
        <dbReference type="EMBL" id="QOV88382.1"/>
    </source>
</evidence>
<organism evidence="1 2">
    <name type="scientific">Humisphaera borealis</name>
    <dbReference type="NCBI Taxonomy" id="2807512"/>
    <lineage>
        <taxon>Bacteria</taxon>
        <taxon>Pseudomonadati</taxon>
        <taxon>Planctomycetota</taxon>
        <taxon>Phycisphaerae</taxon>
        <taxon>Tepidisphaerales</taxon>
        <taxon>Tepidisphaeraceae</taxon>
        <taxon>Humisphaera</taxon>
    </lineage>
</organism>
<gene>
    <name evidence="1" type="ORF">IPV69_19315</name>
</gene>
<dbReference type="EMBL" id="CP063458">
    <property type="protein sequence ID" value="QOV88382.1"/>
    <property type="molecule type" value="Genomic_DNA"/>
</dbReference>
<dbReference type="InterPro" id="IPR037883">
    <property type="entry name" value="Knr4/Smi1-like_sf"/>
</dbReference>
<dbReference type="KEGG" id="hbs:IPV69_19315"/>
<evidence type="ECO:0000313" key="2">
    <source>
        <dbReference type="Proteomes" id="UP000593765"/>
    </source>
</evidence>